<proteinExistence type="predicted"/>
<dbReference type="SMART" id="SM00032">
    <property type="entry name" value="CCP"/>
    <property type="match status" value="6"/>
</dbReference>
<feature type="signal peptide" evidence="12">
    <location>
        <begin position="1"/>
        <end position="21"/>
    </location>
</feature>
<dbReference type="GO" id="GO:0070062">
    <property type="term" value="C:extracellular exosome"/>
    <property type="evidence" value="ECO:0007669"/>
    <property type="project" value="TreeGrafter"/>
</dbReference>
<dbReference type="InterPro" id="IPR002035">
    <property type="entry name" value="VWF_A"/>
</dbReference>
<evidence type="ECO:0000256" key="2">
    <source>
        <dbReference type="ARBA" id="ARBA00001946"/>
    </source>
</evidence>
<dbReference type="Pfam" id="PF00092">
    <property type="entry name" value="VWA"/>
    <property type="match status" value="2"/>
</dbReference>
<dbReference type="PROSITE" id="PS00134">
    <property type="entry name" value="TRYPSIN_HIS"/>
    <property type="match status" value="2"/>
</dbReference>
<feature type="disulfide bond" evidence="11">
    <location>
        <begin position="183"/>
        <end position="210"/>
    </location>
</feature>
<evidence type="ECO:0000256" key="3">
    <source>
        <dbReference type="ARBA" id="ARBA00004241"/>
    </source>
</evidence>
<reference evidence="16 17" key="1">
    <citation type="journal article" date="2019" name="Sci. Data">
        <title>Hybrid genome assembly and annotation of Danionella translucida.</title>
        <authorList>
            <person name="Kadobianskyi M."/>
            <person name="Schulze L."/>
            <person name="Schuelke M."/>
            <person name="Judkewitz B."/>
        </authorList>
    </citation>
    <scope>NUCLEOTIDE SEQUENCE [LARGE SCALE GENOMIC DNA]</scope>
    <source>
        <strain evidence="16 17">Bolton</strain>
    </source>
</reference>
<keyword evidence="5 11" id="KW-0768">Sushi</keyword>
<evidence type="ECO:0000259" key="13">
    <source>
        <dbReference type="PROSITE" id="PS50234"/>
    </source>
</evidence>
<evidence type="ECO:0000259" key="15">
    <source>
        <dbReference type="PROSITE" id="PS50923"/>
    </source>
</evidence>
<dbReference type="Pfam" id="PF00089">
    <property type="entry name" value="Trypsin"/>
    <property type="match status" value="2"/>
</dbReference>
<evidence type="ECO:0000313" key="16">
    <source>
        <dbReference type="EMBL" id="TRY54158.1"/>
    </source>
</evidence>
<name>A0A553MLU8_9TELE</name>
<dbReference type="PROSITE" id="PS50240">
    <property type="entry name" value="TRYPSIN_DOM"/>
    <property type="match status" value="2"/>
</dbReference>
<feature type="domain" description="Sushi" evidence="15">
    <location>
        <begin position="764"/>
        <end position="823"/>
    </location>
</feature>
<evidence type="ECO:0000256" key="1">
    <source>
        <dbReference type="ARBA" id="ARBA00001936"/>
    </source>
</evidence>
<dbReference type="GO" id="GO:0004252">
    <property type="term" value="F:serine-type endopeptidase activity"/>
    <property type="evidence" value="ECO:0007669"/>
    <property type="project" value="InterPro"/>
</dbReference>
<keyword evidence="6" id="KW-0677">Repeat</keyword>
<dbReference type="FunFam" id="2.40.10.10:FF:000051">
    <property type="entry name" value="complement C2 isoform X1"/>
    <property type="match status" value="1"/>
</dbReference>
<dbReference type="InterPro" id="IPR043504">
    <property type="entry name" value="Peptidase_S1_PA_chymotrypsin"/>
</dbReference>
<feature type="domain" description="Sushi" evidence="15">
    <location>
        <begin position="30"/>
        <end position="92"/>
    </location>
</feature>
<feature type="chain" id="PRO_5022088452" description="C3/C5 convertase" evidence="12">
    <location>
        <begin position="22"/>
        <end position="1422"/>
    </location>
</feature>
<keyword evidence="17" id="KW-1185">Reference proteome</keyword>
<comment type="caution">
    <text evidence="16">The sequence shown here is derived from an EMBL/GenBank/DDBJ whole genome shotgun (WGS) entry which is preliminary data.</text>
</comment>
<feature type="domain" description="VWFA" evidence="13">
    <location>
        <begin position="929"/>
        <end position="1129"/>
    </location>
</feature>
<dbReference type="STRING" id="623744.A0A553MLU8"/>
<dbReference type="Gene3D" id="2.10.70.10">
    <property type="entry name" value="Complement Module, domain 1"/>
    <property type="match status" value="6"/>
</dbReference>
<dbReference type="GO" id="GO:0006956">
    <property type="term" value="P:complement activation"/>
    <property type="evidence" value="ECO:0007669"/>
    <property type="project" value="TreeGrafter"/>
</dbReference>
<protein>
    <recommendedName>
        <fullName evidence="10">C3/C5 convertase</fullName>
    </recommendedName>
</protein>
<dbReference type="Pfam" id="PF00084">
    <property type="entry name" value="Sushi"/>
    <property type="match status" value="6"/>
</dbReference>
<feature type="disulfide bond" evidence="11">
    <location>
        <begin position="123"/>
        <end position="150"/>
    </location>
</feature>
<keyword evidence="12" id="KW-0732">Signal</keyword>
<dbReference type="PROSITE" id="PS50923">
    <property type="entry name" value="SUSHI"/>
    <property type="match status" value="6"/>
</dbReference>
<evidence type="ECO:0000313" key="17">
    <source>
        <dbReference type="Proteomes" id="UP000316079"/>
    </source>
</evidence>
<feature type="domain" description="Sushi" evidence="15">
    <location>
        <begin position="826"/>
        <end position="883"/>
    </location>
</feature>
<sequence length="1422" mass="158606">MASKPRLKWLLLVLMVPLAAGAPSLAAGDGSCPQENIDISGGSFILTNSYSPGSILKYRCDLGYYPSIPTRRCQYGTWIPKPITKKPAECKRVTCPNPRVLENGEVFPHQPKYYVNDTTEYSCHTDYTFSGSRVRICKENGKWNGSTPICGHNSDYCADPGVPPGSSRTGNDFKIDHKVTYRCDSKLTLIGSKERVCLDGGMWSGTEPQCYAGFTYDTVEEASEGFSSSLKSSLTFQQETDNDQTGKKIALVKGGKLDIYIGLDASNSITKEDFDKAKEVIKTLIKKISYYEISPNYEILMFASDVERIVSITDFKNSGDARLQLQKALKDLDDFQYKKKGDRTGTNIGKLYTFILESMSIEKGTNSTMFLETQHVIIVFTDGHSNMGGNPKPKVDLIRNLVIGNQPERENKLELFVFGVGEDVKKDDMNGLNYNCMGSLVTSSYILTAAHCFKENPSIQQIKIKLDKMNPVEVKRYIIPKEYDTKKKEGMGINEFYDFDIALIELTLPVKMSFNLRPICIPCTKETNGALKLTDSEGTCKKHEEMLLSKDLVEASFTSKMTENRAPRKIRNIIIKQGKHRDACVKDALKAEGINTTDAYQVVTKNFLCSGGTEPYQDDVSCKGESGGATFMNQKDRLIQVGIVSWGTKNLCTKGKIDARSTEDSRDYHISLFSPEIQAFLKAHLGNDKTESAPSLAAGDGSCPQENIDISGGSFILTNSYSPGSVLKYRCDLGYYPSIPTRRCQYGTWIPKPDNKKSAECKRVTCPNPNVLENGEVSPHQKKYYVNDTTEYSCNSDYKFSGSRVRICKENGKWNGSTPICGHNSDYCADPGVPPGSSRTGNEFKIGFKVTYRCDSPLTLIGSKERVCLDGAMWSGTEPQCYAGFTYDTVEEASEGFSSSLKSSLTIQQETDNDQTGKKIALVKGGKLDIYIGLDASDSIEEEDFDKAKEVIKTLIDKISYYDVSPNYEILMFATDVTRIVSITDFKTSGDARLQLQKAVKDLDDFKYDKKGDRTGTNIGKLYTFILESMNIENQNNRTAFLETQHIIIVFTDGQFNMGGKPKPKVDLIRNLVIDNKPERENKLELYVFGVGEDVKKDDMNGLISERLEERHFFALKDLGEMQETFDSMIDDSTIVGLCGIHQTYDAKNPRRKYPWLVEISLGTLTCMGSLVTSSYILTAAHCFKENPSIQQIRIKLDKMNPVEVKRYIIPKEYDTKKKEGMGINEFYDFDIALIELTLPVKMSFNLRPICIPCTKETNGALKLTDSEGTCKKHEEMLLSKDLVDASFTSKMIDKDRTPRKIRNIIIKQGKHRDACVKDALKAEGISTTDAYQVVTKNFLCSGGTEPNQDDISCKGESGGATFVGIVSWGTKNLCTKDKIDAKSTTDSRDYHISLFSPEIQAFLKAYLGNDKTGSSLTFLPQ</sequence>
<dbReference type="SMART" id="SM00327">
    <property type="entry name" value="VWA"/>
    <property type="match status" value="2"/>
</dbReference>
<evidence type="ECO:0000256" key="11">
    <source>
        <dbReference type="PROSITE-ProRule" id="PRU00302"/>
    </source>
</evidence>
<dbReference type="GO" id="GO:0009986">
    <property type="term" value="C:cell surface"/>
    <property type="evidence" value="ECO:0007669"/>
    <property type="project" value="UniProtKB-SubCell"/>
</dbReference>
<comment type="caution">
    <text evidence="11">Lacks conserved residue(s) required for the propagation of feature annotation.</text>
</comment>
<evidence type="ECO:0000256" key="4">
    <source>
        <dbReference type="ARBA" id="ARBA00022588"/>
    </source>
</evidence>
<feature type="disulfide bond" evidence="11">
    <location>
        <begin position="854"/>
        <end position="881"/>
    </location>
</feature>
<evidence type="ECO:0000259" key="14">
    <source>
        <dbReference type="PROSITE" id="PS50240"/>
    </source>
</evidence>
<feature type="domain" description="Peptidase S1" evidence="14">
    <location>
        <begin position="1135"/>
        <end position="1405"/>
    </location>
</feature>
<dbReference type="PANTHER" id="PTHR46393">
    <property type="entry name" value="SUSHI DOMAIN-CONTAINING PROTEIN"/>
    <property type="match status" value="1"/>
</dbReference>
<dbReference type="InterPro" id="IPR009003">
    <property type="entry name" value="Peptidase_S1_PA"/>
</dbReference>
<feature type="domain" description="Sushi" evidence="15">
    <location>
        <begin position="701"/>
        <end position="763"/>
    </location>
</feature>
<dbReference type="SMART" id="SM00020">
    <property type="entry name" value="Tryp_SPc"/>
    <property type="match status" value="2"/>
</dbReference>
<keyword evidence="7" id="KW-0391">Immunity</keyword>
<evidence type="ECO:0000256" key="8">
    <source>
        <dbReference type="ARBA" id="ARBA00023157"/>
    </source>
</evidence>
<comment type="cofactor">
    <cofactor evidence="2">
        <name>Mg(2+)</name>
        <dbReference type="ChEBI" id="CHEBI:18420"/>
    </cofactor>
</comment>
<dbReference type="InterPro" id="IPR001254">
    <property type="entry name" value="Trypsin_dom"/>
</dbReference>
<evidence type="ECO:0000256" key="7">
    <source>
        <dbReference type="ARBA" id="ARBA00022859"/>
    </source>
</evidence>
<dbReference type="PRINTS" id="PR00722">
    <property type="entry name" value="CHYMOTRYPSIN"/>
</dbReference>
<feature type="domain" description="VWFA" evidence="13">
    <location>
        <begin position="258"/>
        <end position="462"/>
    </location>
</feature>
<dbReference type="Gene3D" id="3.40.50.410">
    <property type="entry name" value="von Willebrand factor, type A domain"/>
    <property type="match status" value="2"/>
</dbReference>
<dbReference type="InterPro" id="IPR035976">
    <property type="entry name" value="Sushi/SCR/CCP_sf"/>
</dbReference>
<dbReference type="InterPro" id="IPR018114">
    <property type="entry name" value="TRYPSIN_HIS"/>
</dbReference>
<dbReference type="OrthoDB" id="6127264at2759"/>
<evidence type="ECO:0000256" key="12">
    <source>
        <dbReference type="SAM" id="SignalP"/>
    </source>
</evidence>
<dbReference type="PROSITE" id="PS50234">
    <property type="entry name" value="VWFA"/>
    <property type="match status" value="2"/>
</dbReference>
<feature type="domain" description="Peptidase S1" evidence="14">
    <location>
        <begin position="402"/>
        <end position="755"/>
    </location>
</feature>
<keyword evidence="9" id="KW-0325">Glycoprotein</keyword>
<dbReference type="InterPro" id="IPR036465">
    <property type="entry name" value="vWFA_dom_sf"/>
</dbReference>
<dbReference type="InterPro" id="IPR001314">
    <property type="entry name" value="Peptidase_S1A"/>
</dbReference>
<dbReference type="GO" id="GO:0006508">
    <property type="term" value="P:proteolysis"/>
    <property type="evidence" value="ECO:0007669"/>
    <property type="project" value="InterPro"/>
</dbReference>
<evidence type="ECO:0000256" key="6">
    <source>
        <dbReference type="ARBA" id="ARBA00022737"/>
    </source>
</evidence>
<evidence type="ECO:0000256" key="9">
    <source>
        <dbReference type="ARBA" id="ARBA00023180"/>
    </source>
</evidence>
<dbReference type="SUPFAM" id="SSF50494">
    <property type="entry name" value="Trypsin-like serine proteases"/>
    <property type="match status" value="2"/>
</dbReference>
<comment type="subcellular location">
    <subcellularLocation>
        <location evidence="3">Cell surface</location>
    </subcellularLocation>
</comment>
<dbReference type="SUPFAM" id="SSF53300">
    <property type="entry name" value="vWA-like"/>
    <property type="match status" value="2"/>
</dbReference>
<dbReference type="SUPFAM" id="SSF57535">
    <property type="entry name" value="Complement control module/SCR domain"/>
    <property type="match status" value="6"/>
</dbReference>
<dbReference type="Gene3D" id="2.40.10.10">
    <property type="entry name" value="Trypsin-like serine proteases"/>
    <property type="match status" value="4"/>
</dbReference>
<feature type="domain" description="Sushi" evidence="15">
    <location>
        <begin position="155"/>
        <end position="212"/>
    </location>
</feature>
<accession>A0A553MLU8</accession>
<gene>
    <name evidence="16" type="ORF">DNTS_034839</name>
</gene>
<dbReference type="PANTHER" id="PTHR46393:SF6">
    <property type="entry name" value="COMPLEMENT C2-RELATED"/>
    <property type="match status" value="1"/>
</dbReference>
<organism evidence="16 17">
    <name type="scientific">Danionella cerebrum</name>
    <dbReference type="NCBI Taxonomy" id="2873325"/>
    <lineage>
        <taxon>Eukaryota</taxon>
        <taxon>Metazoa</taxon>
        <taxon>Chordata</taxon>
        <taxon>Craniata</taxon>
        <taxon>Vertebrata</taxon>
        <taxon>Euteleostomi</taxon>
        <taxon>Actinopterygii</taxon>
        <taxon>Neopterygii</taxon>
        <taxon>Teleostei</taxon>
        <taxon>Ostariophysi</taxon>
        <taxon>Cypriniformes</taxon>
        <taxon>Danionidae</taxon>
        <taxon>Danioninae</taxon>
        <taxon>Danionella</taxon>
    </lineage>
</organism>
<evidence type="ECO:0000256" key="5">
    <source>
        <dbReference type="ARBA" id="ARBA00022659"/>
    </source>
</evidence>
<keyword evidence="4" id="KW-0399">Innate immunity</keyword>
<comment type="cofactor">
    <cofactor evidence="1">
        <name>Mn(2+)</name>
        <dbReference type="ChEBI" id="CHEBI:29035"/>
    </cofactor>
</comment>
<evidence type="ECO:0000256" key="10">
    <source>
        <dbReference type="ARBA" id="ARBA00029636"/>
    </source>
</evidence>
<dbReference type="Proteomes" id="UP000316079">
    <property type="component" value="Unassembled WGS sequence"/>
</dbReference>
<feature type="domain" description="Sushi" evidence="15">
    <location>
        <begin position="93"/>
        <end position="152"/>
    </location>
</feature>
<dbReference type="GO" id="GO:0045087">
    <property type="term" value="P:innate immune response"/>
    <property type="evidence" value="ECO:0007669"/>
    <property type="project" value="UniProtKB-KW"/>
</dbReference>
<keyword evidence="8 11" id="KW-1015">Disulfide bond</keyword>
<dbReference type="EMBL" id="SRMA01027362">
    <property type="protein sequence ID" value="TRY54158.1"/>
    <property type="molecule type" value="Genomic_DNA"/>
</dbReference>
<feature type="disulfide bond" evidence="11">
    <location>
        <begin position="794"/>
        <end position="821"/>
    </location>
</feature>
<dbReference type="InterPro" id="IPR000436">
    <property type="entry name" value="Sushi_SCR_CCP_dom"/>
</dbReference>
<dbReference type="CDD" id="cd00033">
    <property type="entry name" value="CCP"/>
    <property type="match status" value="6"/>
</dbReference>
<dbReference type="GO" id="GO:0009617">
    <property type="term" value="P:response to bacterium"/>
    <property type="evidence" value="ECO:0007669"/>
    <property type="project" value="TreeGrafter"/>
</dbReference>